<protein>
    <submittedName>
        <fullName evidence="5">3',5'-cyclic AMP phosphodiesterase CpdA</fullName>
    </submittedName>
</protein>
<proteinExistence type="predicted"/>
<dbReference type="InterPro" id="IPR029052">
    <property type="entry name" value="Metallo-depent_PP-like"/>
</dbReference>
<organism evidence="5 6">
    <name type="scientific">Sphingobacterium nematocida</name>
    <dbReference type="NCBI Taxonomy" id="1513896"/>
    <lineage>
        <taxon>Bacteria</taxon>
        <taxon>Pseudomonadati</taxon>
        <taxon>Bacteroidota</taxon>
        <taxon>Sphingobacteriia</taxon>
        <taxon>Sphingobacteriales</taxon>
        <taxon>Sphingobacteriaceae</taxon>
        <taxon>Sphingobacterium</taxon>
    </lineage>
</organism>
<keyword evidence="1" id="KW-0732">Signal</keyword>
<dbReference type="InterPro" id="IPR051918">
    <property type="entry name" value="STPP_CPPED1"/>
</dbReference>
<evidence type="ECO:0000259" key="2">
    <source>
        <dbReference type="Pfam" id="PF00149"/>
    </source>
</evidence>
<reference evidence="6" key="1">
    <citation type="submission" date="2017-02" db="EMBL/GenBank/DDBJ databases">
        <authorList>
            <person name="Varghese N."/>
            <person name="Submissions S."/>
        </authorList>
    </citation>
    <scope>NUCLEOTIDE SEQUENCE [LARGE SCALE GENOMIC DNA]</scope>
    <source>
        <strain evidence="6">DSM 24091</strain>
    </source>
</reference>
<feature type="domain" description="Calcineurin-like phosphoesterase C-terminal" evidence="3">
    <location>
        <begin position="360"/>
        <end position="542"/>
    </location>
</feature>
<dbReference type="STRING" id="1513896.SAMN05660841_00832"/>
<dbReference type="Proteomes" id="UP000190150">
    <property type="component" value="Unassembled WGS sequence"/>
</dbReference>
<feature type="domain" description="Calcineurin-like phosphoesterase N-terminal" evidence="4">
    <location>
        <begin position="50"/>
        <end position="127"/>
    </location>
</feature>
<dbReference type="InterPro" id="IPR032288">
    <property type="entry name" value="Metallophos_C"/>
</dbReference>
<dbReference type="Pfam" id="PF16370">
    <property type="entry name" value="MetallophosC"/>
    <property type="match status" value="1"/>
</dbReference>
<gene>
    <name evidence="5" type="ORF">SAMN05660841_00832</name>
</gene>
<evidence type="ECO:0000259" key="3">
    <source>
        <dbReference type="Pfam" id="PF16370"/>
    </source>
</evidence>
<feature type="chain" id="PRO_5011984384" evidence="1">
    <location>
        <begin position="24"/>
        <end position="557"/>
    </location>
</feature>
<dbReference type="SUPFAM" id="SSF56300">
    <property type="entry name" value="Metallo-dependent phosphatases"/>
    <property type="match status" value="1"/>
</dbReference>
<dbReference type="RefSeq" id="WP_079641466.1">
    <property type="nucleotide sequence ID" value="NZ_FUZF01000002.1"/>
</dbReference>
<feature type="domain" description="Calcineurin-like phosphoesterase" evidence="2">
    <location>
        <begin position="136"/>
        <end position="348"/>
    </location>
</feature>
<dbReference type="PANTHER" id="PTHR43143:SF1">
    <property type="entry name" value="SERINE_THREONINE-PROTEIN PHOSPHATASE CPPED1"/>
    <property type="match status" value="1"/>
</dbReference>
<evidence type="ECO:0000313" key="6">
    <source>
        <dbReference type="Proteomes" id="UP000190150"/>
    </source>
</evidence>
<feature type="signal peptide" evidence="1">
    <location>
        <begin position="1"/>
        <end position="23"/>
    </location>
</feature>
<dbReference type="PANTHER" id="PTHR43143">
    <property type="entry name" value="METALLOPHOSPHOESTERASE, CALCINEURIN SUPERFAMILY"/>
    <property type="match status" value="1"/>
</dbReference>
<dbReference type="InterPro" id="IPR004843">
    <property type="entry name" value="Calcineurin-like_PHP"/>
</dbReference>
<dbReference type="AlphaFoldDB" id="A0A1T5BNF7"/>
<dbReference type="Gene3D" id="3.60.21.10">
    <property type="match status" value="1"/>
</dbReference>
<dbReference type="EMBL" id="FUZF01000002">
    <property type="protein sequence ID" value="SKB48784.1"/>
    <property type="molecule type" value="Genomic_DNA"/>
</dbReference>
<accession>A0A1T5BNF7</accession>
<sequence length="557" mass="62990">MNTFRPFVLWMALSLFTASFSISCSQRVIKSTDKMLAVPIPDKEGATVKGRVYAKGRGVANVVVSDGVEVTSTDENGVYYLASSKKQGYVFISIPANYEVNSVGNLPQFFKYLQASREEVEVVDFELTPVRNDNHSVIVMTDFHLADRTDDLSQYARFVKDVNGSIQELREQGKKVYGLTLGDLSWDNYWYSRSFALPEYVLQMNKLNTTVFNTIGNHDNDPYIAGDWDSGAAYRKYIGPTYYSFNIGKIHYVVLDNVEYLNKGGNQGKIGERNYKARVLEEQMEWLKKDLETVQDKSTPIVLAMHVQLNNAPKADQSATQRLDNASELLTVLAPFKRVQVLTGHTHVNYTVENTPNLMEHNIAAVCATWWWTGKDGYTGNHISQDGSPGGYMVWNMSERNIDWYYKGIDKARDYQFRAYDLNKVKITAAKFAPNSTDAKLKNYTNGYEVANNKNEVLINVWGDDPQWKVNVTENGVPLKVTRVQTYDPLHIVSYAAMRLQDNATPSKGFVTSKSAHFFKATASSASSTLDIKVTDRFGNVYKESMVRPKEFSTKMM</sequence>
<evidence type="ECO:0000259" key="4">
    <source>
        <dbReference type="Pfam" id="PF16371"/>
    </source>
</evidence>
<name>A0A1T5BNF7_9SPHI</name>
<dbReference type="Pfam" id="PF16371">
    <property type="entry name" value="MetallophosN"/>
    <property type="match status" value="1"/>
</dbReference>
<keyword evidence="6" id="KW-1185">Reference proteome</keyword>
<evidence type="ECO:0000256" key="1">
    <source>
        <dbReference type="SAM" id="SignalP"/>
    </source>
</evidence>
<evidence type="ECO:0000313" key="5">
    <source>
        <dbReference type="EMBL" id="SKB48784.1"/>
    </source>
</evidence>
<dbReference type="PROSITE" id="PS51257">
    <property type="entry name" value="PROKAR_LIPOPROTEIN"/>
    <property type="match status" value="1"/>
</dbReference>
<dbReference type="InterPro" id="IPR032285">
    <property type="entry name" value="Metallophos_N"/>
</dbReference>
<dbReference type="Pfam" id="PF00149">
    <property type="entry name" value="Metallophos"/>
    <property type="match status" value="1"/>
</dbReference>
<dbReference type="OrthoDB" id="1776264at2"/>